<sequence>MTKEKKTDGKCRQVPKIVEGHAITKPAAVDPAKTAIFHCDKAGTLTVHQDRAEQAFGSSDPNFIVGIANQLFEAGQSLSVTSHDGSAFTASIVAGVQPRDPVEAMLAAQMAAIHNATMKLAGRINRTDTIPQYDSASRSLNQLSRTFAAQVEALTRYRSGGQQKMTVEHVHVHEGGQAIVGNVSHGKNGGGDIGR</sequence>
<organism evidence="1 2">
    <name type="scientific">Brucella intermedia GD04153</name>
    <dbReference type="NCBI Taxonomy" id="2975438"/>
    <lineage>
        <taxon>Bacteria</taxon>
        <taxon>Pseudomonadati</taxon>
        <taxon>Pseudomonadota</taxon>
        <taxon>Alphaproteobacteria</taxon>
        <taxon>Hyphomicrobiales</taxon>
        <taxon>Brucellaceae</taxon>
        <taxon>Brucella/Ochrobactrum group</taxon>
        <taxon>Brucella</taxon>
    </lineage>
</organism>
<accession>A0AA42KUP7</accession>
<comment type="caution">
    <text evidence="1">The sequence shown here is derived from an EMBL/GenBank/DDBJ whole genome shotgun (WGS) entry which is preliminary data.</text>
</comment>
<gene>
    <name evidence="1" type="ORF">N7376_17405</name>
</gene>
<dbReference type="EMBL" id="JAODYY010000008">
    <property type="protein sequence ID" value="MDH0125782.1"/>
    <property type="molecule type" value="Genomic_DNA"/>
</dbReference>
<reference evidence="1" key="1">
    <citation type="submission" date="2022-09" db="EMBL/GenBank/DDBJ databases">
        <title>Intensive care unit water sources are persistently colonized with multi-drug resistant bacteria and are the site of extensive horizontal gene transfer of antibiotic resistance genes.</title>
        <authorList>
            <person name="Diorio-Toth L."/>
        </authorList>
    </citation>
    <scope>NUCLEOTIDE SEQUENCE</scope>
    <source>
        <strain evidence="1">GD04153</strain>
    </source>
</reference>
<dbReference type="Proteomes" id="UP001158087">
    <property type="component" value="Unassembled WGS sequence"/>
</dbReference>
<evidence type="ECO:0000313" key="2">
    <source>
        <dbReference type="Proteomes" id="UP001158087"/>
    </source>
</evidence>
<dbReference type="AlphaFoldDB" id="A0AA42KUP7"/>
<proteinExistence type="predicted"/>
<name>A0AA42KUP7_9HYPH</name>
<protein>
    <submittedName>
        <fullName evidence="1">Uncharacterized protein</fullName>
    </submittedName>
</protein>
<evidence type="ECO:0000313" key="1">
    <source>
        <dbReference type="EMBL" id="MDH0125782.1"/>
    </source>
</evidence>